<dbReference type="EMBL" id="JX904204">
    <property type="protein sequence ID" value="AGA18295.1"/>
    <property type="molecule type" value="Genomic_DNA"/>
</dbReference>
<name>S4TDN5_9VIRU</name>
<reference evidence="1" key="1">
    <citation type="journal article" date="2013" name="ISME J.">
        <title>Previously unknown and highly divergent ssDNA viruses populate the oceans.</title>
        <authorList>
            <person name="Labonte J.M."/>
            <person name="Suttle C.A."/>
        </authorList>
    </citation>
    <scope>NUCLEOTIDE SEQUENCE</scope>
</reference>
<sequence length="225" mass="25821">MIHRTFRGNENHFPKLVRMTKLKKALKKRKYTKRYGDMPDHLFVELNYADTVNLNSAVVGYVEHTFALNDLFDPDVTGVGHQPLGRDEYRELFSRYQVSECKYEVWANQNQSTQSIVGCVPTRRSTALTSRTEAMEHPGSVVKMLGTRNIENGIYMTGKINIENFDRFYTNDLEYGAEFDASPAKRSFLKIFVADVAGGTTVNANFIVRLTFKAKVFERRNLLQS</sequence>
<organism evidence="1">
    <name type="scientific">uncultured marine virus</name>
    <dbReference type="NCBI Taxonomy" id="186617"/>
    <lineage>
        <taxon>Viruses</taxon>
        <taxon>environmental samples</taxon>
    </lineage>
</organism>
<evidence type="ECO:0000313" key="1">
    <source>
        <dbReference type="EMBL" id="AGA18295.1"/>
    </source>
</evidence>
<protein>
    <submittedName>
        <fullName evidence="1">Uncharacterized protein</fullName>
    </submittedName>
</protein>
<proteinExistence type="predicted"/>
<accession>S4TDN5</accession>